<accession>A0A316YDM3</accession>
<dbReference type="RefSeq" id="XP_025373956.1">
    <property type="nucleotide sequence ID" value="XM_025519814.1"/>
</dbReference>
<dbReference type="InParanoid" id="A0A316YDM3"/>
<dbReference type="GeneID" id="37041730"/>
<reference evidence="2" key="1">
    <citation type="journal article" date="2018" name="Mol. Biol. Evol.">
        <title>Broad Genomic Sampling Reveals a Smut Pathogenic Ancestry of the Fungal Clade Ustilaginomycotina.</title>
        <authorList>
            <person name="Kijpornyongpan T."/>
            <person name="Mondo S.J."/>
            <person name="Barry K."/>
            <person name="Sandor L."/>
            <person name="Lee J."/>
            <person name="Lipzen A."/>
            <person name="Pangilinan J."/>
            <person name="LaButti K."/>
            <person name="Hainaut M."/>
            <person name="Henrissat B."/>
            <person name="Grigoriev I.V."/>
            <person name="Spatafora J.W."/>
            <person name="Aime M.C."/>
        </authorList>
    </citation>
    <scope>NUCLEOTIDE SEQUENCE [LARGE SCALE GENOMIC DNA]</scope>
    <source>
        <strain evidence="2">MCA 4198</strain>
    </source>
</reference>
<sequence length="547" mass="62843">MTAAAADIRPKISLSDYAKLDEKQVGHLRHFHNLVSQPDGNWRYMEHEDGHEEFDDAKRYQLALMAYAAGVAHFHRLPALRGAFRNLMRKIIHKMLRREVWSYWYSASHSGKVFDPDLTELRKPWADPVRKENIMYSGHLLLMTSLYAMLFDDDEFEREGSIVFRWDPVFWGLGPETYVYDNRSLAKVILSQMEENEWVGVCCEPNAVFVVCNQFPLIAMRLNDSRDGTDHVERQILPKYKAALSAKGMLGRSDGLYASYFAVKQKCAMPAKQGAHTAWANAFMNTWNADYVQASYEAQTLGFLTHFDGNTRIQPTCVAKAFRTLVHERGYDPDDQATLHAAREIAQDYQPKIPFETLNWLGYTMMLSELGKEKELRSLLESADTHLEPTWVDGGFFYPRNSQLMDENWNYTHVEPHSGNSGIGYARLNVVDGQKKIWEKPWTKDLLSSRPYIDGDGFEDDLDFTRAICDVERAAVILTARRWRGHPRESTFYVNNLAPGRWALFVNGRLAKSELLNSKGQMQIVVTVSMDETDIIVEQIEPQEARS</sequence>
<gene>
    <name evidence="2" type="ORF">FA10DRAFT_256634</name>
</gene>
<dbReference type="InterPro" id="IPR041411">
    <property type="entry name" value="Ldi"/>
</dbReference>
<evidence type="ECO:0000313" key="2">
    <source>
        <dbReference type="EMBL" id="PWN86758.1"/>
    </source>
</evidence>
<evidence type="ECO:0000313" key="3">
    <source>
        <dbReference type="Proteomes" id="UP000245768"/>
    </source>
</evidence>
<dbReference type="EMBL" id="KZ819642">
    <property type="protein sequence ID" value="PWN86758.1"/>
    <property type="molecule type" value="Genomic_DNA"/>
</dbReference>
<dbReference type="AlphaFoldDB" id="A0A316YDM3"/>
<dbReference type="OrthoDB" id="9979195at2759"/>
<dbReference type="Pfam" id="PF18566">
    <property type="entry name" value="Ldi"/>
    <property type="match status" value="1"/>
</dbReference>
<evidence type="ECO:0000259" key="1">
    <source>
        <dbReference type="Pfam" id="PF18566"/>
    </source>
</evidence>
<name>A0A316YDM3_9BASI</name>
<keyword evidence="3" id="KW-1185">Reference proteome</keyword>
<dbReference type="Proteomes" id="UP000245768">
    <property type="component" value="Unassembled WGS sequence"/>
</dbReference>
<proteinExistence type="predicted"/>
<dbReference type="STRING" id="215250.A0A316YDM3"/>
<protein>
    <recommendedName>
        <fullName evidence="1">Linalool dehydratase/isomerase domain-containing protein</fullName>
    </recommendedName>
</protein>
<feature type="domain" description="Linalool dehydratase/isomerase" evidence="1">
    <location>
        <begin position="59"/>
        <end position="403"/>
    </location>
</feature>
<organism evidence="2 3">
    <name type="scientific">Acaromyces ingoldii</name>
    <dbReference type="NCBI Taxonomy" id="215250"/>
    <lineage>
        <taxon>Eukaryota</taxon>
        <taxon>Fungi</taxon>
        <taxon>Dikarya</taxon>
        <taxon>Basidiomycota</taxon>
        <taxon>Ustilaginomycotina</taxon>
        <taxon>Exobasidiomycetes</taxon>
        <taxon>Exobasidiales</taxon>
        <taxon>Cryptobasidiaceae</taxon>
        <taxon>Acaromyces</taxon>
    </lineage>
</organism>